<gene>
    <name evidence="1" type="ORF">L6452_18048</name>
</gene>
<dbReference type="EMBL" id="CM042051">
    <property type="protein sequence ID" value="KAI3729391.1"/>
    <property type="molecule type" value="Genomic_DNA"/>
</dbReference>
<name>A0ACB9C4Z9_ARCLA</name>
<dbReference type="Proteomes" id="UP001055879">
    <property type="component" value="Linkage Group LG05"/>
</dbReference>
<sequence>MKDLPEGKGGVVASSLRPRGRPPKPRDDLAPVSAPKEVATSVSGRKHGHSPKLGKPATAVKTWEFRRKVVNGGEGDDRTKVKHREYHVIKPSF</sequence>
<keyword evidence="2" id="KW-1185">Reference proteome</keyword>
<reference evidence="1 2" key="2">
    <citation type="journal article" date="2022" name="Mol. Ecol. Resour.">
        <title>The genomes of chicory, endive, great burdock and yacon provide insights into Asteraceae paleo-polyploidization history and plant inulin production.</title>
        <authorList>
            <person name="Fan W."/>
            <person name="Wang S."/>
            <person name="Wang H."/>
            <person name="Wang A."/>
            <person name="Jiang F."/>
            <person name="Liu H."/>
            <person name="Zhao H."/>
            <person name="Xu D."/>
            <person name="Zhang Y."/>
        </authorList>
    </citation>
    <scope>NUCLEOTIDE SEQUENCE [LARGE SCALE GENOMIC DNA]</scope>
    <source>
        <strain evidence="2">cv. Niubang</strain>
    </source>
</reference>
<evidence type="ECO:0000313" key="2">
    <source>
        <dbReference type="Proteomes" id="UP001055879"/>
    </source>
</evidence>
<accession>A0ACB9C4Z9</accession>
<protein>
    <submittedName>
        <fullName evidence="1">Uncharacterized protein</fullName>
    </submittedName>
</protein>
<proteinExistence type="predicted"/>
<organism evidence="1 2">
    <name type="scientific">Arctium lappa</name>
    <name type="common">Greater burdock</name>
    <name type="synonym">Lappa major</name>
    <dbReference type="NCBI Taxonomy" id="4217"/>
    <lineage>
        <taxon>Eukaryota</taxon>
        <taxon>Viridiplantae</taxon>
        <taxon>Streptophyta</taxon>
        <taxon>Embryophyta</taxon>
        <taxon>Tracheophyta</taxon>
        <taxon>Spermatophyta</taxon>
        <taxon>Magnoliopsida</taxon>
        <taxon>eudicotyledons</taxon>
        <taxon>Gunneridae</taxon>
        <taxon>Pentapetalae</taxon>
        <taxon>asterids</taxon>
        <taxon>campanulids</taxon>
        <taxon>Asterales</taxon>
        <taxon>Asteraceae</taxon>
        <taxon>Carduoideae</taxon>
        <taxon>Cardueae</taxon>
        <taxon>Arctiinae</taxon>
        <taxon>Arctium</taxon>
    </lineage>
</organism>
<comment type="caution">
    <text evidence="1">The sequence shown here is derived from an EMBL/GenBank/DDBJ whole genome shotgun (WGS) entry which is preliminary data.</text>
</comment>
<reference evidence="2" key="1">
    <citation type="journal article" date="2022" name="Mol. Ecol. Resour.">
        <title>The genomes of chicory, endive, great burdock and yacon provide insights into Asteraceae palaeo-polyploidization history and plant inulin production.</title>
        <authorList>
            <person name="Fan W."/>
            <person name="Wang S."/>
            <person name="Wang H."/>
            <person name="Wang A."/>
            <person name="Jiang F."/>
            <person name="Liu H."/>
            <person name="Zhao H."/>
            <person name="Xu D."/>
            <person name="Zhang Y."/>
        </authorList>
    </citation>
    <scope>NUCLEOTIDE SEQUENCE [LARGE SCALE GENOMIC DNA]</scope>
    <source>
        <strain evidence="2">cv. Niubang</strain>
    </source>
</reference>
<evidence type="ECO:0000313" key="1">
    <source>
        <dbReference type="EMBL" id="KAI3729391.1"/>
    </source>
</evidence>